<sequence>MPSAGVYSASARPGSLRSYGGDKGQGGRVPARPQARPPAGGYQSIAGREKDIVDSAFCASLVLGTCSKAAGAQEPGSRTSLGRMKGERAKPLRGGAGWGRGEMQQVPMACNLATLAGNRTKRACGGSAAPLGEQAAPQEAGRRLASVMPRASTPGHQQAVAVWLPQPYVEVWEAADSRCSQQQPLLETHMGPSIGSGSREPGHMDVYPVVRAASLGIQEQVAVAGTGAGQTRTIARAGYRLMAGAVLLGEGPLVSSPSHKKANRSELQAGNNTYYLSTYCVLGPVPGLGDIERKKTQGLHLPPALRSSRAEASQSPDKHYISPAGFWWLRCERCAARGDATGLRAAGIMRPPPALALAALCLLALPAAAAAAYFGLTGREVLTPFPGLGTAAPAQGGAHLKQCDLLKLSRRQKQLCRREPGLAETLQDAAHLSLLECQFQFRHERWNCSLEGRTGLLKRGFKETAFLYAVSAAALTHTLARACSAGRMERCTCDDSPGLESRQAWQWGVCGDNLKYSTKFLNNFLGPKRGSKDLRARADAHNTHVGIKAVKSGLRTTCKCHGVSGSCAVRTCWKQLSPFRDTGQVLKLRYDSAVKVSSASNEALGRLELWAPARPGSPSKGPAPRPGDLVYMEDSPSFCRPSKYSPGTGGRVCSREASCSSLCCGRGYDTQSRLTAFSCHCQVQWCCYVECQQCVREELVYTCKH</sequence>
<name>A0ABM4R4X3_BOSIN</name>
<evidence type="ECO:0000256" key="5">
    <source>
        <dbReference type="ARBA" id="ARBA00022530"/>
    </source>
</evidence>
<feature type="region of interest" description="Disordered" evidence="10">
    <location>
        <begin position="1"/>
        <end position="43"/>
    </location>
</feature>
<protein>
    <recommendedName>
        <fullName evidence="9">Protein Wnt</fullName>
    </recommendedName>
</protein>
<organism evidence="11 12">
    <name type="scientific">Bos indicus</name>
    <name type="common">Zebu</name>
    <dbReference type="NCBI Taxonomy" id="9915"/>
    <lineage>
        <taxon>Eukaryota</taxon>
        <taxon>Metazoa</taxon>
        <taxon>Chordata</taxon>
        <taxon>Craniata</taxon>
        <taxon>Vertebrata</taxon>
        <taxon>Euteleostomi</taxon>
        <taxon>Mammalia</taxon>
        <taxon>Eutheria</taxon>
        <taxon>Laurasiatheria</taxon>
        <taxon>Artiodactyla</taxon>
        <taxon>Ruminantia</taxon>
        <taxon>Pecora</taxon>
        <taxon>Bovidae</taxon>
        <taxon>Bovinae</taxon>
        <taxon>Bos</taxon>
    </lineage>
</organism>
<dbReference type="Pfam" id="PF00110">
    <property type="entry name" value="wnt"/>
    <property type="match status" value="1"/>
</dbReference>
<evidence type="ECO:0000256" key="3">
    <source>
        <dbReference type="ARBA" id="ARBA00022473"/>
    </source>
</evidence>
<dbReference type="PRINTS" id="PR01349">
    <property type="entry name" value="WNTPROTEIN"/>
</dbReference>
<keyword evidence="8" id="KW-0449">Lipoprotein</keyword>
<evidence type="ECO:0000313" key="12">
    <source>
        <dbReference type="RefSeq" id="XP_070630554.1"/>
    </source>
</evidence>
<evidence type="ECO:0000256" key="7">
    <source>
        <dbReference type="ARBA" id="ARBA00023157"/>
    </source>
</evidence>
<dbReference type="GeneID" id="139177787"/>
<evidence type="ECO:0000256" key="6">
    <source>
        <dbReference type="ARBA" id="ARBA00022687"/>
    </source>
</evidence>
<keyword evidence="11" id="KW-1185">Reference proteome</keyword>
<keyword evidence="6 9" id="KW-0879">Wnt signaling pathway</keyword>
<evidence type="ECO:0000256" key="4">
    <source>
        <dbReference type="ARBA" id="ARBA00022525"/>
    </source>
</evidence>
<dbReference type="Gene3D" id="3.30.2460.20">
    <property type="match status" value="1"/>
</dbReference>
<accession>A0ABM4R4X3</accession>
<feature type="compositionally biased region" description="Low complexity" evidence="10">
    <location>
        <begin position="28"/>
        <end position="41"/>
    </location>
</feature>
<dbReference type="InterPro" id="IPR018161">
    <property type="entry name" value="Wnt_CS"/>
</dbReference>
<evidence type="ECO:0000256" key="10">
    <source>
        <dbReference type="SAM" id="MobiDB-lite"/>
    </source>
</evidence>
<evidence type="ECO:0000256" key="2">
    <source>
        <dbReference type="ARBA" id="ARBA00005683"/>
    </source>
</evidence>
<dbReference type="CDD" id="cd19354">
    <property type="entry name" value="Wnt_Wnt9b"/>
    <property type="match status" value="1"/>
</dbReference>
<reference evidence="12" key="1">
    <citation type="submission" date="2025-08" db="UniProtKB">
        <authorList>
            <consortium name="RefSeq"/>
        </authorList>
    </citation>
    <scope>IDENTIFICATION</scope>
    <source>
        <tissue evidence="12">Blood</tissue>
    </source>
</reference>
<proteinExistence type="inferred from homology"/>
<keyword evidence="3 9" id="KW-0217">Developmental protein</keyword>
<comment type="function">
    <text evidence="9">Ligand for members of the frizzled family of seven transmembrane receptors.</text>
</comment>
<evidence type="ECO:0000256" key="1">
    <source>
        <dbReference type="ARBA" id="ARBA00004498"/>
    </source>
</evidence>
<comment type="similarity">
    <text evidence="2 9">Belongs to the Wnt family.</text>
</comment>
<dbReference type="SMART" id="SM00097">
    <property type="entry name" value="WNT1"/>
    <property type="match status" value="1"/>
</dbReference>
<dbReference type="Proteomes" id="UP001652663">
    <property type="component" value="Chromosome 19"/>
</dbReference>
<dbReference type="PANTHER" id="PTHR12027:SF84">
    <property type="entry name" value="PROTEIN WNT-9B"/>
    <property type="match status" value="1"/>
</dbReference>
<keyword evidence="5" id="KW-0272">Extracellular matrix</keyword>
<dbReference type="InterPro" id="IPR043158">
    <property type="entry name" value="Wnt_C"/>
</dbReference>
<gene>
    <name evidence="12" type="primary">WNT9B</name>
</gene>
<keyword evidence="7" id="KW-1015">Disulfide bond</keyword>
<comment type="subcellular location">
    <subcellularLocation>
        <location evidence="1 9">Secreted</location>
        <location evidence="1 9">Extracellular space</location>
        <location evidence="1 9">Extracellular matrix</location>
    </subcellularLocation>
</comment>
<evidence type="ECO:0000256" key="9">
    <source>
        <dbReference type="RuleBase" id="RU003500"/>
    </source>
</evidence>
<evidence type="ECO:0000313" key="11">
    <source>
        <dbReference type="Proteomes" id="UP001652663"/>
    </source>
</evidence>
<dbReference type="InterPro" id="IPR005817">
    <property type="entry name" value="Wnt"/>
</dbReference>
<dbReference type="PANTHER" id="PTHR12027">
    <property type="entry name" value="WNT RELATED"/>
    <property type="match status" value="1"/>
</dbReference>
<evidence type="ECO:0000256" key="8">
    <source>
        <dbReference type="ARBA" id="ARBA00023288"/>
    </source>
</evidence>
<feature type="region of interest" description="Disordered" evidence="10">
    <location>
        <begin position="70"/>
        <end position="89"/>
    </location>
</feature>
<dbReference type="RefSeq" id="XP_070630554.1">
    <property type="nucleotide sequence ID" value="XM_070774453.1"/>
</dbReference>
<dbReference type="PROSITE" id="PS00246">
    <property type="entry name" value="WNT1"/>
    <property type="match status" value="1"/>
</dbReference>
<keyword evidence="4" id="KW-0964">Secreted</keyword>